<evidence type="ECO:0000313" key="3">
    <source>
        <dbReference type="Proteomes" id="UP001059041"/>
    </source>
</evidence>
<sequence>ATSTCPARRAKRSRFHSNRRRRRNARTRGSFCSKQTAEDLSLRACTNVKLRSQESSNESGTSRSSARNTCSPDAKVLCPHSLLFNLHIM</sequence>
<dbReference type="EMBL" id="JAFHDT010000017">
    <property type="protein sequence ID" value="KAI7798380.1"/>
    <property type="molecule type" value="Genomic_DNA"/>
</dbReference>
<comment type="caution">
    <text evidence="2">The sequence shown here is derived from an EMBL/GenBank/DDBJ whole genome shotgun (WGS) entry which is preliminary data.</text>
</comment>
<organism evidence="2 3">
    <name type="scientific">Triplophysa rosa</name>
    <name type="common">Cave loach</name>
    <dbReference type="NCBI Taxonomy" id="992332"/>
    <lineage>
        <taxon>Eukaryota</taxon>
        <taxon>Metazoa</taxon>
        <taxon>Chordata</taxon>
        <taxon>Craniata</taxon>
        <taxon>Vertebrata</taxon>
        <taxon>Euteleostomi</taxon>
        <taxon>Actinopterygii</taxon>
        <taxon>Neopterygii</taxon>
        <taxon>Teleostei</taxon>
        <taxon>Ostariophysi</taxon>
        <taxon>Cypriniformes</taxon>
        <taxon>Nemacheilidae</taxon>
        <taxon>Triplophysa</taxon>
    </lineage>
</organism>
<reference evidence="2" key="1">
    <citation type="submission" date="2021-02" db="EMBL/GenBank/DDBJ databases">
        <title>Comparative genomics reveals that relaxation of natural selection precedes convergent phenotypic evolution of cavefish.</title>
        <authorList>
            <person name="Peng Z."/>
        </authorList>
    </citation>
    <scope>NUCLEOTIDE SEQUENCE</scope>
    <source>
        <tissue evidence="2">Muscle</tissue>
    </source>
</reference>
<feature type="compositionally biased region" description="Low complexity" evidence="1">
    <location>
        <begin position="53"/>
        <end position="65"/>
    </location>
</feature>
<evidence type="ECO:0000256" key="1">
    <source>
        <dbReference type="SAM" id="MobiDB-lite"/>
    </source>
</evidence>
<gene>
    <name evidence="2" type="ORF">IRJ41_025550</name>
</gene>
<dbReference type="Proteomes" id="UP001059041">
    <property type="component" value="Linkage Group LG17"/>
</dbReference>
<feature type="non-terminal residue" evidence="2">
    <location>
        <position position="89"/>
    </location>
</feature>
<protein>
    <submittedName>
        <fullName evidence="2">Uncharacterized protein</fullName>
    </submittedName>
</protein>
<feature type="region of interest" description="Disordered" evidence="1">
    <location>
        <begin position="1"/>
        <end position="32"/>
    </location>
</feature>
<keyword evidence="3" id="KW-1185">Reference proteome</keyword>
<accession>A0A9W7TJJ4</accession>
<name>A0A9W7TJJ4_TRIRA</name>
<proteinExistence type="predicted"/>
<feature type="compositionally biased region" description="Basic residues" evidence="1">
    <location>
        <begin position="8"/>
        <end position="26"/>
    </location>
</feature>
<feature type="region of interest" description="Disordered" evidence="1">
    <location>
        <begin position="51"/>
        <end position="72"/>
    </location>
</feature>
<evidence type="ECO:0000313" key="2">
    <source>
        <dbReference type="EMBL" id="KAI7798380.1"/>
    </source>
</evidence>
<dbReference type="AlphaFoldDB" id="A0A9W7TJJ4"/>